<dbReference type="Gene3D" id="1.10.238.10">
    <property type="entry name" value="EF-hand"/>
    <property type="match status" value="2"/>
</dbReference>
<dbReference type="GO" id="GO:1990246">
    <property type="term" value="C:uniplex complex"/>
    <property type="evidence" value="ECO:0007669"/>
    <property type="project" value="TreeGrafter"/>
</dbReference>
<dbReference type="GO" id="GO:0051560">
    <property type="term" value="P:mitochondrial calcium ion homeostasis"/>
    <property type="evidence" value="ECO:0007669"/>
    <property type="project" value="TreeGrafter"/>
</dbReference>
<feature type="transmembrane region" description="Helical" evidence="12">
    <location>
        <begin position="25"/>
        <end position="46"/>
    </location>
</feature>
<keyword evidence="10 12" id="KW-0472">Membrane</keyword>
<dbReference type="CDD" id="cd06089">
    <property type="entry name" value="KOW_RPL26"/>
    <property type="match status" value="1"/>
</dbReference>
<dbReference type="PANTHER" id="PTHR12294:SF13">
    <property type="entry name" value="MITOCHONDRIAL CALCIUM UPTAKE 3, ISOFORM D"/>
    <property type="match status" value="1"/>
</dbReference>
<dbReference type="Pfam" id="PF17136">
    <property type="entry name" value="ribosomal_L24"/>
    <property type="match status" value="1"/>
</dbReference>
<sequence>MTGRTIVKAVLTASRRAFFVPRGTYLSLLFSSAALATVGSTISYYLHSVPKVFAESQQSHGETKAHCNSKLVQTLHCERFLSFASLEYNGEVYMTPADFIKCATGVVQPRYVGRRALTKSSIAAMLRGTPSLSHSNPSFFRDLGENGIVSFTEYVFLLSLLTRPKNSLHIAFKMFDQDMNEQVDLPEFKKITAVVSSFSAGDSDPVSKDVDSTETTLIRHLFGKGGSGKLKFEEFSRFVENLQCELLSVEFNHLSASQKYISPSDLGRSLLRFTKFSSAAADRSLSKLATDVSLSGKTVSFDSYKALFNFLYVLDDFSSALQMFLIAKRSISKDEFQRAARAVTGAPLDPVVVDTIFILFDADGDGHLSADEFIEAIRARGLRAYSVQSSITSRFQSFRHCDPTLRFSYWPRYVARLLRFRAVYRKELLGWRFQTEHMFERPDRKPNEYREESYLPVWRFSEEAPWNIANRLSEFPYPDVTWCVVEPDGKKVAKKLLPLLPEDQTIFKGDRVQVLVGPDKGKIGVVSTVLKMRRMVLVDGLNYRITQPLPDTLRREEMPLCMHTEVSLVDPGDSQPCTAVWRYNERGERVRVSVRTGHMIPLPIGARQLDDLTDPKTAVRQSKDTPESVVTQVTFNPADSPGPVTFEEDLSAQYGLPEHKTKPFPTYWY</sequence>
<feature type="domain" description="EF-hand" evidence="13">
    <location>
        <begin position="348"/>
        <end position="383"/>
    </location>
</feature>
<dbReference type="GO" id="GO:0006412">
    <property type="term" value="P:translation"/>
    <property type="evidence" value="ECO:0007669"/>
    <property type="project" value="InterPro"/>
</dbReference>
<evidence type="ECO:0000256" key="6">
    <source>
        <dbReference type="ARBA" id="ARBA00022837"/>
    </source>
</evidence>
<protein>
    <submittedName>
        <fullName evidence="14">EF-hand domain-containing family member A2</fullName>
    </submittedName>
</protein>
<dbReference type="InterPro" id="IPR005824">
    <property type="entry name" value="KOW"/>
</dbReference>
<dbReference type="GO" id="GO:0036444">
    <property type="term" value="P:calcium import into the mitochondrion"/>
    <property type="evidence" value="ECO:0007669"/>
    <property type="project" value="TreeGrafter"/>
</dbReference>
<dbReference type="PROSITE" id="PS01108">
    <property type="entry name" value="RIBOSOMAL_L24"/>
    <property type="match status" value="1"/>
</dbReference>
<evidence type="ECO:0000256" key="10">
    <source>
        <dbReference type="ARBA" id="ARBA00023136"/>
    </source>
</evidence>
<dbReference type="InterPro" id="IPR011992">
    <property type="entry name" value="EF-hand-dom_pair"/>
</dbReference>
<dbReference type="SMART" id="SM00054">
    <property type="entry name" value="EFh"/>
    <property type="match status" value="3"/>
</dbReference>
<keyword evidence="6" id="KW-0106">Calcium</keyword>
<evidence type="ECO:0000256" key="2">
    <source>
        <dbReference type="ARBA" id="ARBA00004569"/>
    </source>
</evidence>
<dbReference type="InterPro" id="IPR018247">
    <property type="entry name" value="EF_Hand_1_Ca_BS"/>
</dbReference>
<evidence type="ECO:0000256" key="12">
    <source>
        <dbReference type="SAM" id="Phobius"/>
    </source>
</evidence>
<keyword evidence="15" id="KW-1185">Reference proteome</keyword>
<dbReference type="Gene3D" id="2.30.30.30">
    <property type="match status" value="1"/>
</dbReference>
<comment type="caution">
    <text evidence="14">The sequence shown here is derived from an EMBL/GenBank/DDBJ whole genome shotgun (WGS) entry which is preliminary data.</text>
</comment>
<keyword evidence="8" id="KW-0689">Ribosomal protein</keyword>
<dbReference type="GO" id="GO:0005509">
    <property type="term" value="F:calcium ion binding"/>
    <property type="evidence" value="ECO:0007669"/>
    <property type="project" value="InterPro"/>
</dbReference>
<comment type="subcellular location">
    <subcellularLocation>
        <location evidence="1">Mitochondrion inner membrane</location>
    </subcellularLocation>
    <subcellularLocation>
        <location evidence="2">Mitochondrion intermembrane space</location>
    </subcellularLocation>
</comment>
<dbReference type="GO" id="GO:0003723">
    <property type="term" value="F:RNA binding"/>
    <property type="evidence" value="ECO:0007669"/>
    <property type="project" value="InterPro"/>
</dbReference>
<dbReference type="InterPro" id="IPR014722">
    <property type="entry name" value="Rib_uL2_dom2"/>
</dbReference>
<dbReference type="InterPro" id="IPR008991">
    <property type="entry name" value="Translation_prot_SH3-like_sf"/>
</dbReference>
<keyword evidence="7" id="KW-0809">Transit peptide</keyword>
<dbReference type="InterPro" id="IPR002048">
    <property type="entry name" value="EF_hand_dom"/>
</dbReference>
<accession>A0A8J4SXJ6</accession>
<dbReference type="SUPFAM" id="SSF50104">
    <property type="entry name" value="Translation proteins SH3-like domain"/>
    <property type="match status" value="1"/>
</dbReference>
<dbReference type="InterPro" id="IPR041988">
    <property type="entry name" value="Ribosomal_uL24_KOW"/>
</dbReference>
<evidence type="ECO:0000256" key="5">
    <source>
        <dbReference type="ARBA" id="ARBA00022792"/>
    </source>
</evidence>
<evidence type="ECO:0000259" key="13">
    <source>
        <dbReference type="PROSITE" id="PS50222"/>
    </source>
</evidence>
<dbReference type="Pfam" id="PF13499">
    <property type="entry name" value="EF-hand_7"/>
    <property type="match status" value="1"/>
</dbReference>
<feature type="domain" description="EF-hand" evidence="13">
    <location>
        <begin position="163"/>
        <end position="198"/>
    </location>
</feature>
<keyword evidence="5" id="KW-0999">Mitochondrion inner membrane</keyword>
<gene>
    <name evidence="14" type="ORF">PHET_05401</name>
</gene>
<evidence type="ECO:0000313" key="15">
    <source>
        <dbReference type="Proteomes" id="UP000748531"/>
    </source>
</evidence>
<dbReference type="EMBL" id="LUCH01002850">
    <property type="protein sequence ID" value="KAF5400886.1"/>
    <property type="molecule type" value="Genomic_DNA"/>
</dbReference>
<dbReference type="PROSITE" id="PS50222">
    <property type="entry name" value="EF_HAND_2"/>
    <property type="match status" value="2"/>
</dbReference>
<evidence type="ECO:0000256" key="1">
    <source>
        <dbReference type="ARBA" id="ARBA00004273"/>
    </source>
</evidence>
<dbReference type="CDD" id="cd15900">
    <property type="entry name" value="EFh_MICU"/>
    <property type="match status" value="1"/>
</dbReference>
<dbReference type="GO" id="GO:0005758">
    <property type="term" value="C:mitochondrial intermembrane space"/>
    <property type="evidence" value="ECO:0007669"/>
    <property type="project" value="UniProtKB-SubCell"/>
</dbReference>
<dbReference type="PANTHER" id="PTHR12294">
    <property type="entry name" value="EF HAND DOMAIN FAMILY A1,A2-RELATED"/>
    <property type="match status" value="1"/>
</dbReference>
<dbReference type="InterPro" id="IPR039800">
    <property type="entry name" value="MICU1/2/3"/>
</dbReference>
<keyword evidence="12" id="KW-0812">Transmembrane</keyword>
<dbReference type="AlphaFoldDB" id="A0A8J4SXJ6"/>
<dbReference type="GO" id="GO:0005840">
    <property type="term" value="C:ribosome"/>
    <property type="evidence" value="ECO:0007669"/>
    <property type="project" value="UniProtKB-KW"/>
</dbReference>
<reference evidence="14" key="1">
    <citation type="submission" date="2019-05" db="EMBL/GenBank/DDBJ databases">
        <title>Annotation for the trematode Paragonimus heterotremus.</title>
        <authorList>
            <person name="Choi Y.-J."/>
        </authorList>
    </citation>
    <scope>NUCLEOTIDE SEQUENCE</scope>
    <source>
        <strain evidence="14">LC</strain>
    </source>
</reference>
<evidence type="ECO:0000313" key="14">
    <source>
        <dbReference type="EMBL" id="KAF5400886.1"/>
    </source>
</evidence>
<keyword evidence="4" id="KW-0677">Repeat</keyword>
<keyword evidence="11" id="KW-0687">Ribonucleoprotein</keyword>
<keyword evidence="9" id="KW-0496">Mitochondrion</keyword>
<dbReference type="InterPro" id="IPR005825">
    <property type="entry name" value="Ribosomal_uL24_CS"/>
</dbReference>
<dbReference type="GO" id="GO:1990904">
    <property type="term" value="C:ribonucleoprotein complex"/>
    <property type="evidence" value="ECO:0007669"/>
    <property type="project" value="UniProtKB-KW"/>
</dbReference>
<keyword evidence="12" id="KW-1133">Transmembrane helix</keyword>
<dbReference type="OrthoDB" id="359154at2759"/>
<dbReference type="Proteomes" id="UP000748531">
    <property type="component" value="Unassembled WGS sequence"/>
</dbReference>
<dbReference type="GO" id="GO:0003735">
    <property type="term" value="F:structural constituent of ribosome"/>
    <property type="evidence" value="ECO:0007669"/>
    <property type="project" value="InterPro"/>
</dbReference>
<evidence type="ECO:0000256" key="7">
    <source>
        <dbReference type="ARBA" id="ARBA00022946"/>
    </source>
</evidence>
<dbReference type="InterPro" id="IPR057264">
    <property type="entry name" value="Ribosomal_uL24_C"/>
</dbReference>
<evidence type="ECO:0000256" key="11">
    <source>
        <dbReference type="ARBA" id="ARBA00023274"/>
    </source>
</evidence>
<evidence type="ECO:0000256" key="3">
    <source>
        <dbReference type="ARBA" id="ARBA00010618"/>
    </source>
</evidence>
<proteinExistence type="inferred from homology"/>
<evidence type="ECO:0000256" key="8">
    <source>
        <dbReference type="ARBA" id="ARBA00022980"/>
    </source>
</evidence>
<evidence type="ECO:0000256" key="4">
    <source>
        <dbReference type="ARBA" id="ARBA00022737"/>
    </source>
</evidence>
<organism evidence="14 15">
    <name type="scientific">Paragonimus heterotremus</name>
    <dbReference type="NCBI Taxonomy" id="100268"/>
    <lineage>
        <taxon>Eukaryota</taxon>
        <taxon>Metazoa</taxon>
        <taxon>Spiralia</taxon>
        <taxon>Lophotrochozoa</taxon>
        <taxon>Platyhelminthes</taxon>
        <taxon>Trematoda</taxon>
        <taxon>Digenea</taxon>
        <taxon>Plagiorchiida</taxon>
        <taxon>Troglotremata</taxon>
        <taxon>Troglotrematidae</taxon>
        <taxon>Paragonimus</taxon>
    </lineage>
</organism>
<name>A0A8J4SXJ6_9TREM</name>
<dbReference type="SMART" id="SM00739">
    <property type="entry name" value="KOW"/>
    <property type="match status" value="1"/>
</dbReference>
<comment type="similarity">
    <text evidence="3">Belongs to the universal ribosomal protein uL24 family.</text>
</comment>
<evidence type="ECO:0000256" key="9">
    <source>
        <dbReference type="ARBA" id="ARBA00023128"/>
    </source>
</evidence>
<dbReference type="PROSITE" id="PS00018">
    <property type="entry name" value="EF_HAND_1"/>
    <property type="match status" value="1"/>
</dbReference>
<dbReference type="SUPFAM" id="SSF47473">
    <property type="entry name" value="EF-hand"/>
    <property type="match status" value="2"/>
</dbReference>